<dbReference type="AlphaFoldDB" id="A0A428D8W9"/>
<dbReference type="RefSeq" id="WP_125386063.1">
    <property type="nucleotide sequence ID" value="NZ_RJNW01000001.1"/>
</dbReference>
<sequence length="258" mass="29500">MDDLLPTILTSFATTMATKGAEAPAQTFNEAWKYFFGGVNSFLMRANLKREVNDVKYAQSFIDKAFKIPNEQLQEPKLSIIGPALEASKFYIDEEEIREMFASLLAASFDSSKNDILHHSYIEIIKQLSPLDAKNLRFIFDNKKYPIAKYSSNTPGTYAYKDLKTNVFLPEHDVLSNELIKIIDNNSSSISNLERLGLIFVNRINPLADDSLYHNLEHNQLVDFYKELLHEENLELDITKQSVSMTPFGKNFCSICIY</sequence>
<name>A0A428D8W9_STRMT</name>
<evidence type="ECO:0000313" key="2">
    <source>
        <dbReference type="Proteomes" id="UP000278063"/>
    </source>
</evidence>
<accession>A0A428D8W9</accession>
<evidence type="ECO:0008006" key="3">
    <source>
        <dbReference type="Google" id="ProtNLM"/>
    </source>
</evidence>
<dbReference type="Proteomes" id="UP000278063">
    <property type="component" value="Unassembled WGS sequence"/>
</dbReference>
<comment type="caution">
    <text evidence="1">The sequence shown here is derived from an EMBL/GenBank/DDBJ whole genome shotgun (WGS) entry which is preliminary data.</text>
</comment>
<organism evidence="1 2">
    <name type="scientific">Streptococcus mitis</name>
    <dbReference type="NCBI Taxonomy" id="28037"/>
    <lineage>
        <taxon>Bacteria</taxon>
        <taxon>Bacillati</taxon>
        <taxon>Bacillota</taxon>
        <taxon>Bacilli</taxon>
        <taxon>Lactobacillales</taxon>
        <taxon>Streptococcaceae</taxon>
        <taxon>Streptococcus</taxon>
        <taxon>Streptococcus mitis group</taxon>
    </lineage>
</organism>
<dbReference type="Gene3D" id="3.30.110.190">
    <property type="match status" value="1"/>
</dbReference>
<proteinExistence type="predicted"/>
<reference evidence="1 2" key="1">
    <citation type="submission" date="2018-11" db="EMBL/GenBank/DDBJ databases">
        <title>Species Designations Belie Phenotypic and Genotypic Heterogeneity in Oral Streptococci.</title>
        <authorList>
            <person name="Velsko I."/>
        </authorList>
    </citation>
    <scope>NUCLEOTIDE SEQUENCE [LARGE SCALE GENOMIC DNA]</scope>
    <source>
        <strain evidence="1 2">KLC01</strain>
    </source>
</reference>
<dbReference type="InterPro" id="IPR025506">
    <property type="entry name" value="Abi_alpha"/>
</dbReference>
<evidence type="ECO:0000313" key="1">
    <source>
        <dbReference type="EMBL" id="RSI88494.1"/>
    </source>
</evidence>
<protein>
    <recommendedName>
        <fullName evidence="3">DUF4393 domain-containing protein</fullName>
    </recommendedName>
</protein>
<dbReference type="EMBL" id="RJNW01000001">
    <property type="protein sequence ID" value="RSI88494.1"/>
    <property type="molecule type" value="Genomic_DNA"/>
</dbReference>
<dbReference type="Pfam" id="PF14337">
    <property type="entry name" value="Abi_alpha"/>
    <property type="match status" value="1"/>
</dbReference>
<gene>
    <name evidence="1" type="ORF">D8849_02190</name>
</gene>